<gene>
    <name evidence="1" type="ORF">LCGC14_3006650</name>
</gene>
<dbReference type="AlphaFoldDB" id="A0A0F8XM63"/>
<evidence type="ECO:0008006" key="2">
    <source>
        <dbReference type="Google" id="ProtNLM"/>
    </source>
</evidence>
<organism evidence="1">
    <name type="scientific">marine sediment metagenome</name>
    <dbReference type="NCBI Taxonomy" id="412755"/>
    <lineage>
        <taxon>unclassified sequences</taxon>
        <taxon>metagenomes</taxon>
        <taxon>ecological metagenomes</taxon>
    </lineage>
</organism>
<comment type="caution">
    <text evidence="1">The sequence shown here is derived from an EMBL/GenBank/DDBJ whole genome shotgun (WGS) entry which is preliminary data.</text>
</comment>
<evidence type="ECO:0000313" key="1">
    <source>
        <dbReference type="EMBL" id="KKK62205.1"/>
    </source>
</evidence>
<proteinExistence type="predicted"/>
<dbReference type="EMBL" id="LAZR01062106">
    <property type="protein sequence ID" value="KKK62205.1"/>
    <property type="molecule type" value="Genomic_DNA"/>
</dbReference>
<accession>A0A0F8XM63</accession>
<name>A0A0F8XM63_9ZZZZ</name>
<sequence>MTSLQKWLRTIAWLRREFPAQRKVYVRTKKLKDDFGIISFEQFFLIEIHPSRPLRAKLNILFHEYAHCLTWFGADQEEHSDEWGIWYARLYRAFEKWSFREEK</sequence>
<protein>
    <recommendedName>
        <fullName evidence="2">SprT-like domain-containing protein</fullName>
    </recommendedName>
</protein>
<reference evidence="1" key="1">
    <citation type="journal article" date="2015" name="Nature">
        <title>Complex archaea that bridge the gap between prokaryotes and eukaryotes.</title>
        <authorList>
            <person name="Spang A."/>
            <person name="Saw J.H."/>
            <person name="Jorgensen S.L."/>
            <person name="Zaremba-Niedzwiedzka K."/>
            <person name="Martijn J."/>
            <person name="Lind A.E."/>
            <person name="van Eijk R."/>
            <person name="Schleper C."/>
            <person name="Guy L."/>
            <person name="Ettema T.J."/>
        </authorList>
    </citation>
    <scope>NUCLEOTIDE SEQUENCE</scope>
</reference>